<name>A0AAE0ASK6_9ROSI</name>
<protein>
    <submittedName>
        <fullName evidence="1">Uncharacterized protein</fullName>
    </submittedName>
</protein>
<gene>
    <name evidence="1" type="ORF">Dsin_010451</name>
</gene>
<feature type="non-terminal residue" evidence="1">
    <location>
        <position position="124"/>
    </location>
</feature>
<dbReference type="AlphaFoldDB" id="A0AAE0ASK6"/>
<dbReference type="EMBL" id="JANJYJ010000003">
    <property type="protein sequence ID" value="KAK3223426.1"/>
    <property type="molecule type" value="Genomic_DNA"/>
</dbReference>
<evidence type="ECO:0000313" key="2">
    <source>
        <dbReference type="Proteomes" id="UP001281410"/>
    </source>
</evidence>
<dbReference type="Pfam" id="PF02992">
    <property type="entry name" value="Transposase_21"/>
    <property type="match status" value="1"/>
</dbReference>
<dbReference type="PANTHER" id="PTHR10775:SF182">
    <property type="entry name" value="TRANSPOSON, EN_SPM-LIKE, TRANSPOSASE-ASSOCIATED DOMAIN PROTEIN-RELATED"/>
    <property type="match status" value="1"/>
</dbReference>
<dbReference type="InterPro" id="IPR004242">
    <property type="entry name" value="Transposase_21"/>
</dbReference>
<reference evidence="1" key="1">
    <citation type="journal article" date="2023" name="Plant J.">
        <title>Genome sequences and population genomics provide insights into the demographic history, inbreeding, and mutation load of two 'living fossil' tree species of Dipteronia.</title>
        <authorList>
            <person name="Feng Y."/>
            <person name="Comes H.P."/>
            <person name="Chen J."/>
            <person name="Zhu S."/>
            <person name="Lu R."/>
            <person name="Zhang X."/>
            <person name="Li P."/>
            <person name="Qiu J."/>
            <person name="Olsen K.M."/>
            <person name="Qiu Y."/>
        </authorList>
    </citation>
    <scope>NUCLEOTIDE SEQUENCE</scope>
    <source>
        <strain evidence="1">NBL</strain>
    </source>
</reference>
<dbReference type="Proteomes" id="UP001281410">
    <property type="component" value="Unassembled WGS sequence"/>
</dbReference>
<accession>A0AAE0ASK6</accession>
<dbReference type="PANTHER" id="PTHR10775">
    <property type="entry name" value="OS08G0208400 PROTEIN"/>
    <property type="match status" value="1"/>
</dbReference>
<sequence>MWTINDFPAYGNLSGWPTKGEFACPICRYNTCSEWLKHSKKYTYMGYRRFLTFDHPFQTKRTCFDGQHETRGTPKLFTSEEICLEIGNIANDWGKAKKKKKIKQSNSAQLWKNKSIFFELPYWE</sequence>
<comment type="caution">
    <text evidence="1">The sequence shown here is derived from an EMBL/GenBank/DDBJ whole genome shotgun (WGS) entry which is preliminary data.</text>
</comment>
<keyword evidence="2" id="KW-1185">Reference proteome</keyword>
<organism evidence="1 2">
    <name type="scientific">Dipteronia sinensis</name>
    <dbReference type="NCBI Taxonomy" id="43782"/>
    <lineage>
        <taxon>Eukaryota</taxon>
        <taxon>Viridiplantae</taxon>
        <taxon>Streptophyta</taxon>
        <taxon>Embryophyta</taxon>
        <taxon>Tracheophyta</taxon>
        <taxon>Spermatophyta</taxon>
        <taxon>Magnoliopsida</taxon>
        <taxon>eudicotyledons</taxon>
        <taxon>Gunneridae</taxon>
        <taxon>Pentapetalae</taxon>
        <taxon>rosids</taxon>
        <taxon>malvids</taxon>
        <taxon>Sapindales</taxon>
        <taxon>Sapindaceae</taxon>
        <taxon>Hippocastanoideae</taxon>
        <taxon>Acereae</taxon>
        <taxon>Dipteronia</taxon>
    </lineage>
</organism>
<proteinExistence type="predicted"/>
<evidence type="ECO:0000313" key="1">
    <source>
        <dbReference type="EMBL" id="KAK3223426.1"/>
    </source>
</evidence>